<comment type="subcellular location">
    <subcellularLocation>
        <location evidence="1">Periplasm</location>
    </subcellularLocation>
</comment>
<dbReference type="GO" id="GO:0042597">
    <property type="term" value="C:periplasmic space"/>
    <property type="evidence" value="ECO:0007669"/>
    <property type="project" value="UniProtKB-SubCell"/>
</dbReference>
<reference evidence="5 6" key="1">
    <citation type="journal article" date="2015" name="Nature">
        <title>rRNA introns, odd ribosomes, and small enigmatic genomes across a large radiation of phyla.</title>
        <authorList>
            <person name="Brown C.T."/>
            <person name="Hug L.A."/>
            <person name="Thomas B.C."/>
            <person name="Sharon I."/>
            <person name="Castelle C.J."/>
            <person name="Singh A."/>
            <person name="Wilkins M.J."/>
            <person name="Williams K.H."/>
            <person name="Banfield J.F."/>
        </authorList>
    </citation>
    <scope>NUCLEOTIDE SEQUENCE [LARGE SCALE GENOMIC DNA]</scope>
</reference>
<organism evidence="5 6">
    <name type="scientific">Candidatus Kaiserbacteria bacterium GW2011_GWA2_52_12</name>
    <dbReference type="NCBI Taxonomy" id="1618671"/>
    <lineage>
        <taxon>Bacteria</taxon>
        <taxon>Candidatus Kaiseribacteriota</taxon>
    </lineage>
</organism>
<comment type="similarity">
    <text evidence="2">Belongs to the bacterial solute-binding protein SsuA/TauA family.</text>
</comment>
<evidence type="ECO:0000256" key="2">
    <source>
        <dbReference type="ARBA" id="ARBA00010742"/>
    </source>
</evidence>
<dbReference type="PANTHER" id="PTHR30024:SF47">
    <property type="entry name" value="TAURINE-BINDING PERIPLASMIC PROTEIN"/>
    <property type="match status" value="1"/>
</dbReference>
<evidence type="ECO:0008006" key="7">
    <source>
        <dbReference type="Google" id="ProtNLM"/>
    </source>
</evidence>
<dbReference type="PANTHER" id="PTHR30024">
    <property type="entry name" value="ALIPHATIC SULFONATES-BINDING PROTEIN-RELATED"/>
    <property type="match status" value="1"/>
</dbReference>
<proteinExistence type="inferred from homology"/>
<evidence type="ECO:0000313" key="6">
    <source>
        <dbReference type="Proteomes" id="UP000034273"/>
    </source>
</evidence>
<accession>A0A0G1WW80</accession>
<feature type="signal peptide" evidence="4">
    <location>
        <begin position="1"/>
        <end position="25"/>
    </location>
</feature>
<name>A0A0G1WW80_9BACT</name>
<gene>
    <name evidence="5" type="ORF">UY67_C0028G0013</name>
</gene>
<comment type="caution">
    <text evidence="5">The sequence shown here is derived from an EMBL/GenBank/DDBJ whole genome shotgun (WGS) entry which is preliminary data.</text>
</comment>
<evidence type="ECO:0000313" key="5">
    <source>
        <dbReference type="EMBL" id="KKW23123.1"/>
    </source>
</evidence>
<evidence type="ECO:0000256" key="3">
    <source>
        <dbReference type="ARBA" id="ARBA00022729"/>
    </source>
</evidence>
<keyword evidence="3 4" id="KW-0732">Signal</keyword>
<evidence type="ECO:0000256" key="1">
    <source>
        <dbReference type="ARBA" id="ARBA00004418"/>
    </source>
</evidence>
<sequence>MNRTSVLALACAVGLSGLLHAPAFAVEYTTARPLSQVVTAPVKACGTFPQLLMPGIAWGADEATILANGAVVTVPPTGKPFVVTQPGSIFAQEGLSVKFYREDSVIRQLEDLLACRTPFLRMTDGMLAQAGDVLSRIPVVAIYKLSDSVGGDVLVVRDRINELKDIKKVAMQVYGPHVAYFATLMKTAKVDLGSVQIVWVKDITEGDTSSQYPAKALREDPTVDAAFVISPDAAALMSDKTESGGVKGAHDLFSTKLCDTCIADLYVVRKDWADANPQTLQKVVHGLLRANEATQKLFAEKATRKDEFEKLMKASAKMLLDDVSLTGPAADMWGDLRMAGFRGNMQFFTDDAWPRNFNRVMQGAGEAMTALKLISKPATFATAALDYAALSTGLSDAAGVDVSRWNKVAVEALMRDRKQKGTENDGEKFYLAVPFKREEAKVDASLYVKEFDEVIDLAATYGGLLITITGHVDPQSYLKAKYGNGTPKQLSDIRQIANTISGKRAFALRDALLKYAESKGVPLDPNQFEIIGAGFMKSSKPGCKIENGDITVSCAASSALEMQSMRRAEIRAVNVTAEMEQFEAIVVKQ</sequence>
<dbReference type="Gene3D" id="3.40.190.10">
    <property type="entry name" value="Periplasmic binding protein-like II"/>
    <property type="match status" value="1"/>
</dbReference>
<dbReference type="STRING" id="1618671.UY67_C0028G0013"/>
<protein>
    <recommendedName>
        <fullName evidence="7">SsuA/THI5-like domain-containing protein</fullName>
    </recommendedName>
</protein>
<dbReference type="SUPFAM" id="SSF53850">
    <property type="entry name" value="Periplasmic binding protein-like II"/>
    <property type="match status" value="1"/>
</dbReference>
<dbReference type="Gene3D" id="3.30.1330.60">
    <property type="entry name" value="OmpA-like domain"/>
    <property type="match status" value="1"/>
</dbReference>
<feature type="chain" id="PRO_5002540646" description="SsuA/THI5-like domain-containing protein" evidence="4">
    <location>
        <begin position="26"/>
        <end position="589"/>
    </location>
</feature>
<dbReference type="Proteomes" id="UP000034273">
    <property type="component" value="Unassembled WGS sequence"/>
</dbReference>
<dbReference type="EMBL" id="LCQW01000028">
    <property type="protein sequence ID" value="KKW23123.1"/>
    <property type="molecule type" value="Genomic_DNA"/>
</dbReference>
<dbReference type="AlphaFoldDB" id="A0A0G1WW80"/>
<dbReference type="InterPro" id="IPR036737">
    <property type="entry name" value="OmpA-like_sf"/>
</dbReference>
<evidence type="ECO:0000256" key="4">
    <source>
        <dbReference type="SAM" id="SignalP"/>
    </source>
</evidence>